<feature type="transmembrane region" description="Helical" evidence="1">
    <location>
        <begin position="92"/>
        <end position="110"/>
    </location>
</feature>
<feature type="transmembrane region" description="Helical" evidence="1">
    <location>
        <begin position="116"/>
        <end position="140"/>
    </location>
</feature>
<evidence type="ECO:0000256" key="1">
    <source>
        <dbReference type="SAM" id="Phobius"/>
    </source>
</evidence>
<dbReference type="InterPro" id="IPR040035">
    <property type="entry name" value="TMEM180"/>
</dbReference>
<dbReference type="InterPro" id="IPR036259">
    <property type="entry name" value="MFS_trans_sf"/>
</dbReference>
<dbReference type="EMBL" id="RCHS01003053">
    <property type="protein sequence ID" value="RMX44082.1"/>
    <property type="molecule type" value="Genomic_DNA"/>
</dbReference>
<feature type="transmembrane region" description="Helical" evidence="1">
    <location>
        <begin position="152"/>
        <end position="174"/>
    </location>
</feature>
<gene>
    <name evidence="2" type="ORF">pdam_00015027</name>
</gene>
<dbReference type="Pfam" id="PF13347">
    <property type="entry name" value="MFS_2"/>
    <property type="match status" value="1"/>
</dbReference>
<organism evidence="2 3">
    <name type="scientific">Pocillopora damicornis</name>
    <name type="common">Cauliflower coral</name>
    <name type="synonym">Millepora damicornis</name>
    <dbReference type="NCBI Taxonomy" id="46731"/>
    <lineage>
        <taxon>Eukaryota</taxon>
        <taxon>Metazoa</taxon>
        <taxon>Cnidaria</taxon>
        <taxon>Anthozoa</taxon>
        <taxon>Hexacorallia</taxon>
        <taxon>Scleractinia</taxon>
        <taxon>Astrocoeniina</taxon>
        <taxon>Pocilloporidae</taxon>
        <taxon>Pocillopora</taxon>
    </lineage>
</organism>
<evidence type="ECO:0000313" key="3">
    <source>
        <dbReference type="Proteomes" id="UP000275408"/>
    </source>
</evidence>
<keyword evidence="3" id="KW-1185">Reference proteome</keyword>
<dbReference type="PANTHER" id="PTHR28658">
    <property type="entry name" value="TRANSMEMBRANE PROTEIN 180"/>
    <property type="match status" value="1"/>
</dbReference>
<dbReference type="OrthoDB" id="62987at2759"/>
<feature type="transmembrane region" description="Helical" evidence="1">
    <location>
        <begin position="194"/>
        <end position="215"/>
    </location>
</feature>
<dbReference type="Gene3D" id="1.20.1250.20">
    <property type="entry name" value="MFS general substrate transporter like domains"/>
    <property type="match status" value="1"/>
</dbReference>
<dbReference type="STRING" id="46731.A0A3M6TRR2"/>
<evidence type="ECO:0000313" key="2">
    <source>
        <dbReference type="EMBL" id="RMX44082.1"/>
    </source>
</evidence>
<sequence>MYHRTLAVRLAYGSMSLFIAILHNVFLLYYVDIFVSVYKIDRNSFWLGEAIFLVWNSLNDPLFGWLSDHRALGKNQSSLSQSEIVQKRFRSLITYGPLFTLAFFCIWFQWCHPSIQFVICLCLYDGFLTMIDLNHLALLADLALSSEDRTALNWYCSVFSGCGSMSVFHCHFNSNFFPLFLDKLLGDSISPQTGAILLGVSFVAPHINNLYFLGLCRRFGVYTVIKWLFYVKLSLSVIMLMVGPNWPGLLCFYIASNRVFTEGTCKLLNLIISDLVDEDFVLHNRKQAISALIFGTSALFSKPGQTLAPLIGTWLLAKQTGHSLFYSDDLWASSSTDRTSFHDSANSSLRWGCFYVLVYVPIACACIQILAWTRFKLHGSRLQWVKQMREGRWFPFAEV</sequence>
<dbReference type="Proteomes" id="UP000275408">
    <property type="component" value="Unassembled WGS sequence"/>
</dbReference>
<accession>A0A3M6TRR2</accession>
<dbReference type="SUPFAM" id="SSF103473">
    <property type="entry name" value="MFS general substrate transporter"/>
    <property type="match status" value="2"/>
</dbReference>
<proteinExistence type="predicted"/>
<comment type="caution">
    <text evidence="2">The sequence shown here is derived from an EMBL/GenBank/DDBJ whole genome shotgun (WGS) entry which is preliminary data.</text>
</comment>
<feature type="transmembrane region" description="Helical" evidence="1">
    <location>
        <begin position="12"/>
        <end position="31"/>
    </location>
</feature>
<name>A0A3M6TRR2_POCDA</name>
<evidence type="ECO:0008006" key="4">
    <source>
        <dbReference type="Google" id="ProtNLM"/>
    </source>
</evidence>
<protein>
    <recommendedName>
        <fullName evidence="4">Transmembrane protein 180</fullName>
    </recommendedName>
</protein>
<keyword evidence="1" id="KW-1133">Transmembrane helix</keyword>
<feature type="transmembrane region" description="Helical" evidence="1">
    <location>
        <begin position="349"/>
        <end position="372"/>
    </location>
</feature>
<reference evidence="2 3" key="1">
    <citation type="journal article" date="2018" name="Sci. Rep.">
        <title>Comparative analysis of the Pocillopora damicornis genome highlights role of immune system in coral evolution.</title>
        <authorList>
            <person name="Cunning R."/>
            <person name="Bay R.A."/>
            <person name="Gillette P."/>
            <person name="Baker A.C."/>
            <person name="Traylor-Knowles N."/>
        </authorList>
    </citation>
    <scope>NUCLEOTIDE SEQUENCE [LARGE SCALE GENOMIC DNA]</scope>
    <source>
        <strain evidence="2">RSMAS</strain>
        <tissue evidence="2">Whole animal</tissue>
    </source>
</reference>
<keyword evidence="1" id="KW-0812">Transmembrane</keyword>
<feature type="transmembrane region" description="Helical" evidence="1">
    <location>
        <begin position="227"/>
        <end position="246"/>
    </location>
</feature>
<dbReference type="PANTHER" id="PTHR28658:SF3">
    <property type="entry name" value="TRANSMEMBRANE PROTEIN 180"/>
    <property type="match status" value="1"/>
</dbReference>
<dbReference type="AlphaFoldDB" id="A0A3M6TRR2"/>
<keyword evidence="1" id="KW-0472">Membrane</keyword>
<feature type="non-terminal residue" evidence="2">
    <location>
        <position position="399"/>
    </location>
</feature>